<dbReference type="Pfam" id="PF00328">
    <property type="entry name" value="His_Phos_2"/>
    <property type="match status" value="1"/>
</dbReference>
<evidence type="ECO:0000256" key="8">
    <source>
        <dbReference type="ARBA" id="ARBA00022989"/>
    </source>
</evidence>
<comment type="catalytic activity">
    <reaction evidence="1">
        <text>a phosphate monoester + H2O = an alcohol + phosphate</text>
        <dbReference type="Rhea" id="RHEA:15017"/>
        <dbReference type="ChEBI" id="CHEBI:15377"/>
        <dbReference type="ChEBI" id="CHEBI:30879"/>
        <dbReference type="ChEBI" id="CHEBI:43474"/>
        <dbReference type="ChEBI" id="CHEBI:67140"/>
        <dbReference type="EC" id="3.1.3.2"/>
    </reaction>
</comment>
<organism evidence="16 17">
    <name type="scientific">Polypterus senegalus</name>
    <name type="common">Senegal bichir</name>
    <dbReference type="NCBI Taxonomy" id="55291"/>
    <lineage>
        <taxon>Eukaryota</taxon>
        <taxon>Metazoa</taxon>
        <taxon>Chordata</taxon>
        <taxon>Craniata</taxon>
        <taxon>Vertebrata</taxon>
        <taxon>Euteleostomi</taxon>
        <taxon>Actinopterygii</taxon>
        <taxon>Polypteriformes</taxon>
        <taxon>Polypteridae</taxon>
        <taxon>Polypterus</taxon>
    </lineage>
</organism>
<evidence type="ECO:0000256" key="12">
    <source>
        <dbReference type="ARBA" id="ARBA00023228"/>
    </source>
</evidence>
<dbReference type="Proteomes" id="UP001166052">
    <property type="component" value="Unassembled WGS sequence"/>
</dbReference>
<keyword evidence="7" id="KW-0378">Hydrolase</keyword>
<dbReference type="InterPro" id="IPR033379">
    <property type="entry name" value="Acid_Pase_AS"/>
</dbReference>
<dbReference type="PANTHER" id="PTHR11567:SF180">
    <property type="entry name" value="LYSOSOMAL ACID PHOSPHATASE"/>
    <property type="match status" value="1"/>
</dbReference>
<keyword evidence="12" id="KW-0458">Lysosome</keyword>
<evidence type="ECO:0000313" key="16">
    <source>
        <dbReference type="EMBL" id="MBN3292030.1"/>
    </source>
</evidence>
<evidence type="ECO:0000256" key="10">
    <source>
        <dbReference type="ARBA" id="ARBA00023157"/>
    </source>
</evidence>
<sequence>MAARKLFSRTNLPTFFRCVIAALASIRNNQLRTMGAGFVRKLIFALFLCSAFVGPCAESRQLRFVSLLYRHGDRSPIKSFPTDPHQESAWPQGFGQLTQEGMRQHFGLGQTLRKRYQGFLGEQYQRQEIFVRSTDYDRTLMSAEANLAGLFPPNGSQVFNSNISWQPIPVHTVQESEDRLLSFPLPNCPRYDLLINETKKTEEYVNLTTSNKKFLEMVANKTGLNDVSLQSVWSVHDTLFCEQVHGMTMPDWVTTEVMQKLKILKDFSFSFMFGIYKREEKARLQGGVLLGHILKNISEAANASASDALKLIMYSAHDTTVVALQMALDVYNGKQAPYASCHIFELYKEDNGTFTVSMYYRNESDHEPYPLKLPNCVQFCPLQDFIHLTKSVISMDQEKECQLSSSLQDTEVIVGLTVCGCLLFLLILLLLTVLCRQKSNPNGYRHVLSDSEDHS</sequence>
<dbReference type="InterPro" id="IPR029033">
    <property type="entry name" value="His_PPase_superfam"/>
</dbReference>
<dbReference type="CDD" id="cd07061">
    <property type="entry name" value="HP_HAP_like"/>
    <property type="match status" value="1"/>
</dbReference>
<reference evidence="16" key="1">
    <citation type="journal article" date="2021" name="Cell">
        <title>Tracing the genetic footprints of vertebrate landing in non-teleost ray-finned fishes.</title>
        <authorList>
            <person name="Bi X."/>
            <person name="Wang K."/>
            <person name="Yang L."/>
            <person name="Pan H."/>
            <person name="Jiang H."/>
            <person name="Wei Q."/>
            <person name="Fang M."/>
            <person name="Yu H."/>
            <person name="Zhu C."/>
            <person name="Cai Y."/>
            <person name="He Y."/>
            <person name="Gan X."/>
            <person name="Zeng H."/>
            <person name="Yu D."/>
            <person name="Zhu Y."/>
            <person name="Jiang H."/>
            <person name="Qiu Q."/>
            <person name="Yang H."/>
            <person name="Zhang Y.E."/>
            <person name="Wang W."/>
            <person name="Zhu M."/>
            <person name="He S."/>
            <person name="Zhang G."/>
        </authorList>
    </citation>
    <scope>NUCLEOTIDE SEQUENCE</scope>
    <source>
        <strain evidence="16">Bchr_001</strain>
    </source>
</reference>
<dbReference type="SUPFAM" id="SSF53254">
    <property type="entry name" value="Phosphoglycerate mutase-like"/>
    <property type="match status" value="1"/>
</dbReference>
<keyword evidence="17" id="KW-1185">Reference proteome</keyword>
<keyword evidence="5 15" id="KW-0812">Transmembrane</keyword>
<name>A0ABS2YZI6_POLSE</name>
<dbReference type="InterPro" id="IPR000560">
    <property type="entry name" value="His_Pase_clade-2"/>
</dbReference>
<keyword evidence="11" id="KW-0325">Glycoprotein</keyword>
<keyword evidence="9 15" id="KW-0472">Membrane</keyword>
<evidence type="ECO:0000256" key="7">
    <source>
        <dbReference type="ARBA" id="ARBA00022801"/>
    </source>
</evidence>
<dbReference type="EMBL" id="JAAWVN010014744">
    <property type="protein sequence ID" value="MBN3292030.1"/>
    <property type="molecule type" value="Genomic_DNA"/>
</dbReference>
<dbReference type="PROSITE" id="PS00778">
    <property type="entry name" value="HIS_ACID_PHOSPHAT_2"/>
    <property type="match status" value="1"/>
</dbReference>
<keyword evidence="8 15" id="KW-1133">Transmembrane helix</keyword>
<evidence type="ECO:0000256" key="5">
    <source>
        <dbReference type="ARBA" id="ARBA00022692"/>
    </source>
</evidence>
<evidence type="ECO:0000256" key="2">
    <source>
        <dbReference type="ARBA" id="ARBA00004227"/>
    </source>
</evidence>
<evidence type="ECO:0000256" key="15">
    <source>
        <dbReference type="SAM" id="Phobius"/>
    </source>
</evidence>
<evidence type="ECO:0000256" key="14">
    <source>
        <dbReference type="ARBA" id="ARBA00039422"/>
    </source>
</evidence>
<dbReference type="EC" id="3.1.3.2" evidence="4"/>
<comment type="similarity">
    <text evidence="3">Belongs to the histidine acid phosphatase family.</text>
</comment>
<proteinExistence type="inferred from homology"/>
<evidence type="ECO:0000256" key="4">
    <source>
        <dbReference type="ARBA" id="ARBA00012646"/>
    </source>
</evidence>
<feature type="transmembrane region" description="Helical" evidence="15">
    <location>
        <begin position="412"/>
        <end position="435"/>
    </location>
</feature>
<gene>
    <name evidence="16" type="primary">Acp2</name>
    <name evidence="16" type="ORF">GTO92_0001711</name>
</gene>
<protein>
    <recommendedName>
        <fullName evidence="14">Lysosomal acid phosphatase</fullName>
        <ecNumber evidence="4">3.1.3.2</ecNumber>
    </recommendedName>
</protein>
<evidence type="ECO:0000256" key="1">
    <source>
        <dbReference type="ARBA" id="ARBA00000032"/>
    </source>
</evidence>
<evidence type="ECO:0000256" key="11">
    <source>
        <dbReference type="ARBA" id="ARBA00023180"/>
    </source>
</evidence>
<evidence type="ECO:0000256" key="9">
    <source>
        <dbReference type="ARBA" id="ARBA00023136"/>
    </source>
</evidence>
<evidence type="ECO:0000256" key="13">
    <source>
        <dbReference type="ARBA" id="ARBA00037852"/>
    </source>
</evidence>
<dbReference type="InterPro" id="IPR050645">
    <property type="entry name" value="Histidine_acid_phosphatase"/>
</dbReference>
<evidence type="ECO:0000256" key="3">
    <source>
        <dbReference type="ARBA" id="ARBA00005375"/>
    </source>
</evidence>
<evidence type="ECO:0000256" key="6">
    <source>
        <dbReference type="ARBA" id="ARBA00022729"/>
    </source>
</evidence>
<accession>A0ABS2YZI6</accession>
<keyword evidence="10" id="KW-1015">Disulfide bond</keyword>
<evidence type="ECO:0000313" key="17">
    <source>
        <dbReference type="Proteomes" id="UP001166052"/>
    </source>
</evidence>
<feature type="non-terminal residue" evidence="16">
    <location>
        <position position="455"/>
    </location>
</feature>
<comment type="caution">
    <text evidence="16">The sequence shown here is derived from an EMBL/GenBank/DDBJ whole genome shotgun (WGS) entry which is preliminary data.</text>
</comment>
<feature type="non-terminal residue" evidence="16">
    <location>
        <position position="1"/>
    </location>
</feature>
<keyword evidence="6" id="KW-0732">Signal</keyword>
<dbReference type="Gene3D" id="3.40.50.1240">
    <property type="entry name" value="Phosphoglycerate mutase-like"/>
    <property type="match status" value="1"/>
</dbReference>
<dbReference type="PANTHER" id="PTHR11567">
    <property type="entry name" value="ACID PHOSPHATASE-RELATED"/>
    <property type="match status" value="1"/>
</dbReference>
<comment type="subcellular location">
    <subcellularLocation>
        <location evidence="2">Lysosome lumen</location>
    </subcellularLocation>
    <subcellularLocation>
        <location evidence="13">Lysosome membrane</location>
        <topology evidence="13">Single-pass membrane protein</topology>
        <orientation evidence="13">Lumenal side</orientation>
    </subcellularLocation>
</comment>
<dbReference type="PROSITE" id="PS00616">
    <property type="entry name" value="HIS_ACID_PHOSPHAT_1"/>
    <property type="match status" value="1"/>
</dbReference>